<evidence type="ECO:0000256" key="4">
    <source>
        <dbReference type="ARBA" id="ARBA00015294"/>
    </source>
</evidence>
<comment type="subcellular location">
    <subcellularLocation>
        <location evidence="2">Host Golgi apparatus membrane</location>
        <topology evidence="2">Multi-pass membrane protein</topology>
    </subcellularLocation>
    <subcellularLocation>
        <location evidence="3">Host endoplasmic reticulum membrane</location>
    </subcellularLocation>
    <subcellularLocation>
        <location evidence="1">Virion membrane</location>
    </subcellularLocation>
</comment>
<accession>A0A7D9MVY6</accession>
<dbReference type="GO" id="GO:0046718">
    <property type="term" value="P:symbiont entry into host cell"/>
    <property type="evidence" value="ECO:0007669"/>
    <property type="project" value="UniProtKB-KW"/>
</dbReference>
<evidence type="ECO:0000256" key="10">
    <source>
        <dbReference type="ARBA" id="ARBA00022844"/>
    </source>
</evidence>
<evidence type="ECO:0000256" key="8">
    <source>
        <dbReference type="ARBA" id="ARBA00022804"/>
    </source>
</evidence>
<keyword evidence="15" id="KW-1038">Host endoplasmic reticulum</keyword>
<feature type="transmembrane region" description="Helical" evidence="18">
    <location>
        <begin position="1388"/>
        <end position="1410"/>
    </location>
</feature>
<evidence type="ECO:0000256" key="12">
    <source>
        <dbReference type="ARBA" id="ARBA00022989"/>
    </source>
</evidence>
<evidence type="ECO:0000256" key="6">
    <source>
        <dbReference type="ARBA" id="ARBA00022692"/>
    </source>
</evidence>
<dbReference type="InterPro" id="IPR005168">
    <property type="entry name" value="Bunya_G2"/>
</dbReference>
<keyword evidence="16" id="KW-1160">Virus entry into host cell</keyword>
<dbReference type="Pfam" id="PF03557">
    <property type="entry name" value="Bunya_G1"/>
    <property type="match status" value="1"/>
</dbReference>
<keyword evidence="8" id="KW-1161">Viral attachment to host cell</keyword>
<keyword evidence="5" id="KW-0945">Host-virus interaction</keyword>
<keyword evidence="12 18" id="KW-1133">Transmembrane helix</keyword>
<keyword evidence="9" id="KW-1040">Host Golgi apparatus</keyword>
<keyword evidence="14" id="KW-0325">Glycoprotein</keyword>
<keyword evidence="7" id="KW-0732">Signal</keyword>
<evidence type="ECO:0000259" key="20">
    <source>
        <dbReference type="Pfam" id="PF03563"/>
    </source>
</evidence>
<evidence type="ECO:0000256" key="13">
    <source>
        <dbReference type="ARBA" id="ARBA00023136"/>
    </source>
</evidence>
<evidence type="ECO:0000256" key="17">
    <source>
        <dbReference type="ARBA" id="ARBA00031199"/>
    </source>
</evidence>
<dbReference type="Pfam" id="PF03563">
    <property type="entry name" value="Bunya_G2"/>
    <property type="match status" value="1"/>
</dbReference>
<evidence type="ECO:0000256" key="9">
    <source>
        <dbReference type="ARBA" id="ARBA00022812"/>
    </source>
</evidence>
<dbReference type="NCBIfam" id="TIGR04210">
    <property type="entry name" value="bunya_NSm"/>
    <property type="match status" value="1"/>
</dbReference>
<dbReference type="InterPro" id="IPR026400">
    <property type="entry name" value="Bunya_nonstruc_pro_NSm"/>
</dbReference>
<evidence type="ECO:0000256" key="14">
    <source>
        <dbReference type="ARBA" id="ARBA00023180"/>
    </source>
</evidence>
<name>A0A7D9MVY6_9VIRU</name>
<feature type="transmembrane region" description="Helical" evidence="18">
    <location>
        <begin position="361"/>
        <end position="386"/>
    </location>
</feature>
<dbReference type="InterPro" id="IPR005167">
    <property type="entry name" value="Bunya_G1"/>
</dbReference>
<evidence type="ECO:0000256" key="16">
    <source>
        <dbReference type="ARBA" id="ARBA00023296"/>
    </source>
</evidence>
<dbReference type="GO" id="GO:0044178">
    <property type="term" value="C:host cell Golgi membrane"/>
    <property type="evidence" value="ECO:0007669"/>
    <property type="project" value="UniProtKB-SubCell"/>
</dbReference>
<evidence type="ECO:0000256" key="7">
    <source>
        <dbReference type="ARBA" id="ARBA00022729"/>
    </source>
</evidence>
<keyword evidence="6 18" id="KW-0812">Transmembrane</keyword>
<evidence type="ECO:0000256" key="18">
    <source>
        <dbReference type="SAM" id="Phobius"/>
    </source>
</evidence>
<evidence type="ECO:0000256" key="15">
    <source>
        <dbReference type="ARBA" id="ARBA00023184"/>
    </source>
</evidence>
<organism evidence="21">
    <name type="scientific">Cananeia virus</name>
    <dbReference type="NCBI Taxonomy" id="2748207"/>
    <lineage>
        <taxon>Viruses</taxon>
        <taxon>Riboviria</taxon>
        <taxon>Orthornavirae</taxon>
        <taxon>Negarnaviricota</taxon>
        <taxon>Polyploviricotina</taxon>
        <taxon>Bunyaviricetes</taxon>
        <taxon>Elliovirales</taxon>
        <taxon>Peribunyaviridae</taxon>
        <taxon>Orthobunyavirus</taxon>
        <taxon>Orthobunyavirus bertiogaense</taxon>
    </lineage>
</organism>
<protein>
    <recommendedName>
        <fullName evidence="4">Envelopment polyprotein</fullName>
    </recommendedName>
    <alternativeName>
        <fullName evidence="17">M polyprotein</fullName>
    </alternativeName>
</protein>
<keyword evidence="11" id="KW-1043">Host membrane</keyword>
<evidence type="ECO:0000256" key="11">
    <source>
        <dbReference type="ARBA" id="ARBA00022870"/>
    </source>
</evidence>
<evidence type="ECO:0000256" key="1">
    <source>
        <dbReference type="ARBA" id="ARBA00004182"/>
    </source>
</evidence>
<keyword evidence="10" id="KW-0946">Virion</keyword>
<proteinExistence type="predicted"/>
<feature type="transmembrane region" description="Helical" evidence="18">
    <location>
        <begin position="310"/>
        <end position="327"/>
    </location>
</feature>
<feature type="domain" description="Bunyavirus glycoprotein G1" evidence="19">
    <location>
        <begin position="533"/>
        <end position="1370"/>
    </location>
</feature>
<evidence type="ECO:0000256" key="3">
    <source>
        <dbReference type="ARBA" id="ARBA00004625"/>
    </source>
</evidence>
<dbReference type="GO" id="GO:0019062">
    <property type="term" value="P:virion attachment to host cell"/>
    <property type="evidence" value="ECO:0007669"/>
    <property type="project" value="UniProtKB-KW"/>
</dbReference>
<evidence type="ECO:0000256" key="2">
    <source>
        <dbReference type="ARBA" id="ARBA00004252"/>
    </source>
</evidence>
<dbReference type="GO" id="GO:0055036">
    <property type="term" value="C:virion membrane"/>
    <property type="evidence" value="ECO:0007669"/>
    <property type="project" value="UniProtKB-SubCell"/>
</dbReference>
<evidence type="ECO:0000313" key="21">
    <source>
        <dbReference type="EMBL" id="QLA47074.1"/>
    </source>
</evidence>
<dbReference type="GO" id="GO:0044003">
    <property type="term" value="P:symbiont-mediated perturbation of host process"/>
    <property type="evidence" value="ECO:0007669"/>
    <property type="project" value="InterPro"/>
</dbReference>
<reference evidence="21" key="1">
    <citation type="submission" date="2019-05" db="EMBL/GenBank/DDBJ databases">
        <title>Genomic Characterization of 104 Bunyaviruses in the Families Peribunyaviridae, Nairoviridae, and Phenuiviridae.</title>
        <authorList>
            <person name="Kapuscinski M."/>
            <person name="Bergren N."/>
            <person name="Russell B."/>
            <person name="Lee J."/>
            <person name="Borland E."/>
            <person name="King D."/>
            <person name="Burkhalter K."/>
            <person name="Stenglein M."/>
            <person name="Kading R."/>
        </authorList>
    </citation>
    <scope>NUCLEOTIDE SEQUENCE</scope>
    <source>
        <strain evidence="21">SPAn 64962</strain>
    </source>
</reference>
<keyword evidence="13 18" id="KW-0472">Membrane</keyword>
<feature type="transmembrane region" description="Helical" evidence="18">
    <location>
        <begin position="466"/>
        <end position="485"/>
    </location>
</feature>
<feature type="transmembrane region" description="Helical" evidence="18">
    <location>
        <begin position="204"/>
        <end position="231"/>
    </location>
</feature>
<sequence length="1436" mass="162171">MFLIIIAFLTFRVTQELPIDGRCFGDGILISEKQMEHGIAEICIKDDISMVKTTSKQIANTSIHANSVLRKMLVANYDDCNLVEVSNGPIMIFKPDNDLILIPHTYACRADCAISLDEQEANIVLHSDKLNHFEVMGTTTANRWFQGSTSYSLEHTCEHIQVTCGSNTLSFHACFKYHMACIRLMNRSYMPAFMIQSICQNKELILIGILVLIIFGLLYIMTLTYICYILIPIFYPITYLYGILYNKSCKKCYYCGLAYHPFSKCGKNCVCGCMFENSERMKAHRENGLCKGYKSMRAARILCKNRGSSFILAVILSFLILSFIQPIEAIKLKYNDEIIEIDQVTEQFDEILNQLSLSQNIARALCVLISATMVLVIIMIACRANFEDKLLARTIKYCHECDMTHSRAGLREFFDGKFTNKCNSCLCGVDLNNEDAENGYMIPVEHKITFHCYLPPRYNALRRMNIWTNNVLLGILCIFITLTAVQADLDKCIKVKESKTITEPVECSAWLKIPTSCTSVKDFREFFRGVKLPTADSELVDKMPTGINALFEESEASNNLYKSYLIEEGIVKTYCSKLNKARQANEGQNLKTKELIKSKVLEICSDHNSQSFCNCFTATSGCTQGDALTNAINHYKTHQEDFKSDLMKIVMTLSEVLPGLLGRELSFSLASKNFSRTKSIADKMKNKFGQSNAIVACVNFLEKTLADSTLMNLELTGRAVKAPAPYSVEWKTPNIFENLQDGTSDLKVCTSAVIYRCILPLSSRLTYYLKCNNEENKFYLAPGYGFAPKHASASDLCVGDSFCDLDFTPVRAGEKEKVSPLICTHQSTTNFNFTKTNPSNKCRKLSSQTCTYKSANKTFVECSNGYFYEYTNLYQAPGDDVGVYCFDKNCKTALVPHHPANLIGCKVHSLNMKSKRLKEIIYENIEQLKHSLQETIKNDLIEHKYTLTKDLPKMSPTFRPLSIMGIETESGMDSAYIETNLLVKSGVSTGITIMSKKGEKLFDLILFVKSAHYESIAEYIYTTGPTIGINMQHDEQCTGTCPANLAKNGWLSFSKEHTSNWGCEEFGCLAINEGCLYGHCKDIIKPEMKVYKKVNEEYPKVSICTVLPDESYCHEITSFTPLISDKLEVQFISNEAGKIPKIFAYKSNRVMTGMINDRGSFSKMCGSVQAIDNNVFGAGVPRFDYICHAARRKEVTISKCYDNFYESCLSLNSERDIIFDDRTSKIQSLNKLMGEIRIKIKLGDIRYKVFEQDPSFDLKASCVGCLDCVKGIDCELNILASTDFVCPLSSTCTSYYNNIKITPNNQKYGLKMKCSENPVTITVCKQSIEVQVSIVDKKETIEIGNSDQTYYVKEKDIRCATWICKVSEEGISTIFAPFLSVFGSYGKIVFYSLLALLLLFIAVYLLMPVFGRLRDLLKKNEIEYVRENFGYKPRIK</sequence>
<dbReference type="EMBL" id="MK896590">
    <property type="protein sequence ID" value="QLA47074.1"/>
    <property type="molecule type" value="Viral_cRNA"/>
</dbReference>
<evidence type="ECO:0000256" key="5">
    <source>
        <dbReference type="ARBA" id="ARBA00022581"/>
    </source>
</evidence>
<feature type="domain" description="Bunyavirus glycoprotein G2" evidence="20">
    <location>
        <begin position="22"/>
        <end position="300"/>
    </location>
</feature>
<evidence type="ECO:0000259" key="19">
    <source>
        <dbReference type="Pfam" id="PF03557"/>
    </source>
</evidence>
<dbReference type="GO" id="GO:0044167">
    <property type="term" value="C:host cell endoplasmic reticulum membrane"/>
    <property type="evidence" value="ECO:0007669"/>
    <property type="project" value="UniProtKB-SubCell"/>
</dbReference>